<evidence type="ECO:0000313" key="1">
    <source>
        <dbReference type="EMBL" id="CAI8018001.1"/>
    </source>
</evidence>
<dbReference type="AlphaFoldDB" id="A0AA35RWS7"/>
<organism evidence="1 2">
    <name type="scientific">Geodia barretti</name>
    <name type="common">Barrett's horny sponge</name>
    <dbReference type="NCBI Taxonomy" id="519541"/>
    <lineage>
        <taxon>Eukaryota</taxon>
        <taxon>Metazoa</taxon>
        <taxon>Porifera</taxon>
        <taxon>Demospongiae</taxon>
        <taxon>Heteroscleromorpha</taxon>
        <taxon>Tetractinellida</taxon>
        <taxon>Astrophorina</taxon>
        <taxon>Geodiidae</taxon>
        <taxon>Geodia</taxon>
    </lineage>
</organism>
<keyword evidence="2" id="KW-1185">Reference proteome</keyword>
<feature type="non-terminal residue" evidence="1">
    <location>
        <position position="1"/>
    </location>
</feature>
<reference evidence="1" key="1">
    <citation type="submission" date="2023-03" db="EMBL/GenBank/DDBJ databases">
        <authorList>
            <person name="Steffen K."/>
            <person name="Cardenas P."/>
        </authorList>
    </citation>
    <scope>NUCLEOTIDE SEQUENCE</scope>
</reference>
<name>A0AA35RWS7_GEOBA</name>
<comment type="caution">
    <text evidence="1">The sequence shown here is derived from an EMBL/GenBank/DDBJ whole genome shotgun (WGS) entry which is preliminary data.</text>
</comment>
<dbReference type="EMBL" id="CASHTH010001679">
    <property type="protein sequence ID" value="CAI8018001.1"/>
    <property type="molecule type" value="Genomic_DNA"/>
</dbReference>
<dbReference type="Proteomes" id="UP001174909">
    <property type="component" value="Unassembled WGS sequence"/>
</dbReference>
<evidence type="ECO:0000313" key="2">
    <source>
        <dbReference type="Proteomes" id="UP001174909"/>
    </source>
</evidence>
<protein>
    <submittedName>
        <fullName evidence="1">Uncharacterized protein</fullName>
    </submittedName>
</protein>
<proteinExistence type="predicted"/>
<sequence length="69" mass="7945">MTGADYGASYFFAYEPISFEWCQIFVRHVLHMIHVPLSVALSHGFNVPLENHCPADRFFLLRYLANGAR</sequence>
<accession>A0AA35RWS7</accession>
<gene>
    <name evidence="1" type="ORF">GBAR_LOCUS10875</name>
</gene>